<comment type="caution">
    <text evidence="4">The sequence shown here is derived from an EMBL/GenBank/DDBJ whole genome shotgun (WGS) entry which is preliminary data.</text>
</comment>
<dbReference type="PANTHER" id="PTHR34406:SF1">
    <property type="entry name" value="PROTEIN YCEI"/>
    <property type="match status" value="1"/>
</dbReference>
<sequence length="242" mass="25865">MKLTPIFLAGASALLIAACNPAETPAEPGTSTPDAETETSAAEPAEAEPAGPLADVADATYALDKNHAFLSFTVIHGGVSEYTVDFTDFDATLDFNPDQPESSTIRVTIDPMGLNVNYPSDFSAYHPDSPYTSWPEALSKDARFLQAGTFPEITFVSTNVERTGETTGTVTGDLTFLGVTRPVTLDVTFNGVGNTPWTGERDILGFNASTTITRSEYGQESLQGVISDEVEIEFSGEFLQEE</sequence>
<feature type="region of interest" description="Disordered" evidence="1">
    <location>
        <begin position="22"/>
        <end position="50"/>
    </location>
</feature>
<evidence type="ECO:0000313" key="4">
    <source>
        <dbReference type="EMBL" id="RIJ26603.1"/>
    </source>
</evidence>
<dbReference type="Gene3D" id="2.40.128.110">
    <property type="entry name" value="Lipid/polyisoprenoid-binding, YceI-like"/>
    <property type="match status" value="1"/>
</dbReference>
<evidence type="ECO:0000259" key="3">
    <source>
        <dbReference type="SMART" id="SM00867"/>
    </source>
</evidence>
<protein>
    <submittedName>
        <fullName evidence="4">Polyisoprenoid-binding protein</fullName>
    </submittedName>
</protein>
<dbReference type="SUPFAM" id="SSF101874">
    <property type="entry name" value="YceI-like"/>
    <property type="match status" value="1"/>
</dbReference>
<dbReference type="OrthoDB" id="9811006at2"/>
<reference evidence="4 5" key="1">
    <citation type="submission" date="2018-08" db="EMBL/GenBank/DDBJ databases">
        <title>Henriciella mobilis sp. nov., isolated from seawater.</title>
        <authorList>
            <person name="Cheng H."/>
            <person name="Wu Y.-H."/>
            <person name="Xu X.-W."/>
            <person name="Guo L.-L."/>
        </authorList>
    </citation>
    <scope>NUCLEOTIDE SEQUENCE [LARGE SCALE GENOMIC DNA]</scope>
    <source>
        <strain evidence="4 5">JN25</strain>
    </source>
</reference>
<feature type="signal peptide" evidence="2">
    <location>
        <begin position="1"/>
        <end position="17"/>
    </location>
</feature>
<evidence type="ECO:0000313" key="5">
    <source>
        <dbReference type="Proteomes" id="UP000266385"/>
    </source>
</evidence>
<dbReference type="Pfam" id="PF04264">
    <property type="entry name" value="YceI"/>
    <property type="match status" value="1"/>
</dbReference>
<dbReference type="InterPro" id="IPR036761">
    <property type="entry name" value="TTHA0802/YceI-like_sf"/>
</dbReference>
<dbReference type="EMBL" id="QWFX01000016">
    <property type="protein sequence ID" value="RIJ26603.1"/>
    <property type="molecule type" value="Genomic_DNA"/>
</dbReference>
<dbReference type="PANTHER" id="PTHR34406">
    <property type="entry name" value="PROTEIN YCEI"/>
    <property type="match status" value="1"/>
</dbReference>
<evidence type="ECO:0000256" key="1">
    <source>
        <dbReference type="SAM" id="MobiDB-lite"/>
    </source>
</evidence>
<keyword evidence="2" id="KW-0732">Signal</keyword>
<evidence type="ECO:0000256" key="2">
    <source>
        <dbReference type="SAM" id="SignalP"/>
    </source>
</evidence>
<feature type="chain" id="PRO_5017239885" evidence="2">
    <location>
        <begin position="18"/>
        <end position="242"/>
    </location>
</feature>
<dbReference type="AlphaFoldDB" id="A0A399R770"/>
<dbReference type="RefSeq" id="WP_119377496.1">
    <property type="nucleotide sequence ID" value="NZ_QWFX01000016.1"/>
</dbReference>
<dbReference type="PROSITE" id="PS51257">
    <property type="entry name" value="PROKAR_LIPOPROTEIN"/>
    <property type="match status" value="1"/>
</dbReference>
<keyword evidence="5" id="KW-1185">Reference proteome</keyword>
<accession>A0A399R770</accession>
<dbReference type="Proteomes" id="UP000266385">
    <property type="component" value="Unassembled WGS sequence"/>
</dbReference>
<dbReference type="InterPro" id="IPR007372">
    <property type="entry name" value="Lipid/polyisoprenoid-bd_YceI"/>
</dbReference>
<name>A0A399R770_9PROT</name>
<feature type="domain" description="Lipid/polyisoprenoid-binding YceI-like" evidence="3">
    <location>
        <begin position="60"/>
        <end position="239"/>
    </location>
</feature>
<gene>
    <name evidence="4" type="ORF">D1223_16720</name>
</gene>
<feature type="compositionally biased region" description="Low complexity" evidence="1">
    <location>
        <begin position="30"/>
        <end position="50"/>
    </location>
</feature>
<organism evidence="4 5">
    <name type="scientific">Henriciella mobilis</name>
    <dbReference type="NCBI Taxonomy" id="2305467"/>
    <lineage>
        <taxon>Bacteria</taxon>
        <taxon>Pseudomonadati</taxon>
        <taxon>Pseudomonadota</taxon>
        <taxon>Alphaproteobacteria</taxon>
        <taxon>Hyphomonadales</taxon>
        <taxon>Hyphomonadaceae</taxon>
        <taxon>Henriciella</taxon>
    </lineage>
</organism>
<dbReference type="SMART" id="SM00867">
    <property type="entry name" value="YceI"/>
    <property type="match status" value="1"/>
</dbReference>
<proteinExistence type="predicted"/>